<evidence type="ECO:0000313" key="2">
    <source>
        <dbReference type="Proteomes" id="UP000251431"/>
    </source>
</evidence>
<organism evidence="1 2">
    <name type="scientific">Lysinibacillus capsici</name>
    <dbReference type="NCBI Taxonomy" id="2115968"/>
    <lineage>
        <taxon>Bacteria</taxon>
        <taxon>Bacillati</taxon>
        <taxon>Bacillota</taxon>
        <taxon>Bacilli</taxon>
        <taxon>Bacillales</taxon>
        <taxon>Bacillaceae</taxon>
        <taxon>Lysinibacillus</taxon>
    </lineage>
</organism>
<gene>
    <name evidence="1" type="ORF">NCTC7582_05164</name>
</gene>
<dbReference type="Proteomes" id="UP000251431">
    <property type="component" value="Unassembled WGS sequence"/>
</dbReference>
<dbReference type="EMBL" id="UAQE01000007">
    <property type="protein sequence ID" value="SPU40620.1"/>
    <property type="molecule type" value="Genomic_DNA"/>
</dbReference>
<dbReference type="AlphaFoldDB" id="A0A2X1AAR7"/>
<reference evidence="1 2" key="1">
    <citation type="submission" date="2018-06" db="EMBL/GenBank/DDBJ databases">
        <authorList>
            <consortium name="Pathogen Informatics"/>
            <person name="Doyle S."/>
        </authorList>
    </citation>
    <scope>NUCLEOTIDE SEQUENCE [LARGE SCALE GENOMIC DNA]</scope>
    <source>
        <strain evidence="1 2">NCTC7582</strain>
    </source>
</reference>
<sequence length="74" mass="8580">MIDKTLTKEDFSLLDTIITVDNRILTIMLSVKDNRSITIADAYQLYLKGQIVQKTVHIDGNDIFMPINEVYKYQ</sequence>
<dbReference type="RefSeq" id="WP_112118876.1">
    <property type="nucleotide sequence ID" value="NZ_UAQE01000007.1"/>
</dbReference>
<name>A0A2X1AAR7_9BACI</name>
<accession>A0A2X1AAR7</accession>
<evidence type="ECO:0000313" key="1">
    <source>
        <dbReference type="EMBL" id="SPU40620.1"/>
    </source>
</evidence>
<proteinExistence type="predicted"/>
<protein>
    <submittedName>
        <fullName evidence="1">Uncharacterized protein</fullName>
    </submittedName>
</protein>